<evidence type="ECO:0000313" key="3">
    <source>
        <dbReference type="Proteomes" id="UP000565785"/>
    </source>
</evidence>
<sequence length="198" mass="23565">EEKARKELQKSLLDLQKQQEDMASANVQLRVEREIHQQELADLRLEMQTMKIKHEQRVAELTRQLKQDKEDAEAQIGMLQMELAQEKNVLKSQCQQLEKTKMECDKLTEALTQNVEENTNLRWKCEFMKQELEKKDKQISIEEDNLRRLDEARLKFKDQLDRLEMEQESIFAMIGKEIDAACEIFCRGFMEKFKVILS</sequence>
<dbReference type="AlphaFoldDB" id="A0A7L1NL29"/>
<dbReference type="PANTHER" id="PTHR46657">
    <property type="entry name" value="CENTROSOMAL PROTEIN OF 128 KDA"/>
    <property type="match status" value="1"/>
</dbReference>
<keyword evidence="1" id="KW-0175">Coiled coil</keyword>
<gene>
    <name evidence="2" type="primary">Cep128_2</name>
    <name evidence="2" type="ORF">RHICYA_R02707</name>
</gene>
<accession>A0A7L1NL29</accession>
<dbReference type="OrthoDB" id="10046318at2759"/>
<keyword evidence="3" id="KW-1185">Reference proteome</keyword>
<evidence type="ECO:0000313" key="2">
    <source>
        <dbReference type="EMBL" id="NXN99593.1"/>
    </source>
</evidence>
<organism evidence="2 3">
    <name type="scientific">Rhinopomastus cyanomelas</name>
    <name type="common">Common scimitarbill</name>
    <dbReference type="NCBI Taxonomy" id="113115"/>
    <lineage>
        <taxon>Eukaryota</taxon>
        <taxon>Metazoa</taxon>
        <taxon>Chordata</taxon>
        <taxon>Craniata</taxon>
        <taxon>Vertebrata</taxon>
        <taxon>Euteleostomi</taxon>
        <taxon>Archelosauria</taxon>
        <taxon>Archosauria</taxon>
        <taxon>Dinosauria</taxon>
        <taxon>Saurischia</taxon>
        <taxon>Theropoda</taxon>
        <taxon>Coelurosauria</taxon>
        <taxon>Aves</taxon>
        <taxon>Neognathae</taxon>
        <taxon>Neoaves</taxon>
        <taxon>Telluraves</taxon>
        <taxon>Coraciimorphae</taxon>
        <taxon>Bucerotiformes</taxon>
        <taxon>Rhinopomastidae</taxon>
        <taxon>Rhinopomastus</taxon>
    </lineage>
</organism>
<dbReference type="PANTHER" id="PTHR46657:SF1">
    <property type="entry name" value="CENTROSOMAL PROTEIN OF 128 KDA"/>
    <property type="match status" value="1"/>
</dbReference>
<dbReference type="GO" id="GO:0005814">
    <property type="term" value="C:centriole"/>
    <property type="evidence" value="ECO:0007669"/>
    <property type="project" value="TreeGrafter"/>
</dbReference>
<comment type="caution">
    <text evidence="2">The sequence shown here is derived from an EMBL/GenBank/DDBJ whole genome shotgun (WGS) entry which is preliminary data.</text>
</comment>
<protein>
    <submittedName>
        <fullName evidence="2">CE128 protein</fullName>
    </submittedName>
</protein>
<dbReference type="InterPro" id="IPR026652">
    <property type="entry name" value="CEP128"/>
</dbReference>
<feature type="non-terminal residue" evidence="2">
    <location>
        <position position="198"/>
    </location>
</feature>
<name>A0A7L1NL29_RHICY</name>
<dbReference type="GO" id="GO:0000922">
    <property type="term" value="C:spindle pole"/>
    <property type="evidence" value="ECO:0007669"/>
    <property type="project" value="TreeGrafter"/>
</dbReference>
<evidence type="ECO:0000256" key="1">
    <source>
        <dbReference type="SAM" id="Coils"/>
    </source>
</evidence>
<proteinExistence type="predicted"/>
<reference evidence="2 3" key="1">
    <citation type="submission" date="2019-09" db="EMBL/GenBank/DDBJ databases">
        <title>Bird 10,000 Genomes (B10K) Project - Family phase.</title>
        <authorList>
            <person name="Zhang G."/>
        </authorList>
    </citation>
    <scope>NUCLEOTIDE SEQUENCE [LARGE SCALE GENOMIC DNA]</scope>
    <source>
        <strain evidence="2">B10K-DU-002-35</strain>
        <tissue evidence="2">Muscle</tissue>
    </source>
</reference>
<dbReference type="EMBL" id="VXBP01006537">
    <property type="protein sequence ID" value="NXN99593.1"/>
    <property type="molecule type" value="Genomic_DNA"/>
</dbReference>
<dbReference type="Proteomes" id="UP000565785">
    <property type="component" value="Unassembled WGS sequence"/>
</dbReference>
<feature type="non-terminal residue" evidence="2">
    <location>
        <position position="1"/>
    </location>
</feature>
<feature type="coiled-coil region" evidence="1">
    <location>
        <begin position="1"/>
        <end position="166"/>
    </location>
</feature>